<accession>A0AAV2KTX8</accession>
<dbReference type="Proteomes" id="UP001497482">
    <property type="component" value="Chromosome 2"/>
</dbReference>
<feature type="region of interest" description="Disordered" evidence="1">
    <location>
        <begin position="1"/>
        <end position="42"/>
    </location>
</feature>
<dbReference type="EMBL" id="OZ035824">
    <property type="protein sequence ID" value="CAL1593084.1"/>
    <property type="molecule type" value="Genomic_DNA"/>
</dbReference>
<dbReference type="AlphaFoldDB" id="A0AAV2KTX8"/>
<sequence length="77" mass="8356">MRSSLHHRHGNGSPQTVSSNIKGSQSSLSYHTDMADEEGDVGLDMPREGALILGTDHSPQARVNRMEQLLGLNGFEP</sequence>
<reference evidence="2 3" key="1">
    <citation type="submission" date="2024-04" db="EMBL/GenBank/DDBJ databases">
        <authorList>
            <person name="Waldvogel A.-M."/>
            <person name="Schoenle A."/>
        </authorList>
    </citation>
    <scope>NUCLEOTIDE SEQUENCE [LARGE SCALE GENOMIC DNA]</scope>
</reference>
<keyword evidence="3" id="KW-1185">Reference proteome</keyword>
<evidence type="ECO:0000313" key="3">
    <source>
        <dbReference type="Proteomes" id="UP001497482"/>
    </source>
</evidence>
<feature type="compositionally biased region" description="Polar residues" evidence="1">
    <location>
        <begin position="12"/>
        <end position="30"/>
    </location>
</feature>
<evidence type="ECO:0000256" key="1">
    <source>
        <dbReference type="SAM" id="MobiDB-lite"/>
    </source>
</evidence>
<gene>
    <name evidence="2" type="ORF">KC01_LOCUS22237</name>
</gene>
<organism evidence="2 3">
    <name type="scientific">Knipowitschia caucasica</name>
    <name type="common">Caucasian dwarf goby</name>
    <name type="synonym">Pomatoschistus caucasicus</name>
    <dbReference type="NCBI Taxonomy" id="637954"/>
    <lineage>
        <taxon>Eukaryota</taxon>
        <taxon>Metazoa</taxon>
        <taxon>Chordata</taxon>
        <taxon>Craniata</taxon>
        <taxon>Vertebrata</taxon>
        <taxon>Euteleostomi</taxon>
        <taxon>Actinopterygii</taxon>
        <taxon>Neopterygii</taxon>
        <taxon>Teleostei</taxon>
        <taxon>Neoteleostei</taxon>
        <taxon>Acanthomorphata</taxon>
        <taxon>Gobiaria</taxon>
        <taxon>Gobiiformes</taxon>
        <taxon>Gobioidei</taxon>
        <taxon>Gobiidae</taxon>
        <taxon>Gobiinae</taxon>
        <taxon>Knipowitschia</taxon>
    </lineage>
</organism>
<proteinExistence type="predicted"/>
<feature type="compositionally biased region" description="Basic residues" evidence="1">
    <location>
        <begin position="1"/>
        <end position="10"/>
    </location>
</feature>
<name>A0AAV2KTX8_KNICA</name>
<protein>
    <submittedName>
        <fullName evidence="2">Uncharacterized protein</fullName>
    </submittedName>
</protein>
<evidence type="ECO:0000313" key="2">
    <source>
        <dbReference type="EMBL" id="CAL1593084.1"/>
    </source>
</evidence>